<evidence type="ECO:0000313" key="5">
    <source>
        <dbReference type="Proteomes" id="UP000627573"/>
    </source>
</evidence>
<evidence type="ECO:0000313" key="3">
    <source>
        <dbReference type="EMBL" id="MBH5145201.1"/>
    </source>
</evidence>
<comment type="caution">
    <text evidence="3">The sequence shown here is derived from an EMBL/GenBank/DDBJ whole genome shotgun (WGS) entry which is preliminary data.</text>
</comment>
<dbReference type="InterPro" id="IPR032710">
    <property type="entry name" value="NTF2-like_dom_sf"/>
</dbReference>
<feature type="domain" description="SnoaL-like" evidence="1">
    <location>
        <begin position="18"/>
        <end position="112"/>
    </location>
</feature>
<reference evidence="3 5" key="2">
    <citation type="submission" date="2020-12" db="EMBL/GenBank/DDBJ databases">
        <title>Draft genome sequence of furan degrading bacterial strain FUR100.</title>
        <authorList>
            <person name="Woiski C."/>
        </authorList>
    </citation>
    <scope>NUCLEOTIDE SEQUENCE [LARGE SCALE GENOMIC DNA]</scope>
    <source>
        <strain evidence="3 5">FUR100</strain>
    </source>
</reference>
<dbReference type="AlphaFoldDB" id="A0A0E4AB54"/>
<dbReference type="SUPFAM" id="SSF54427">
    <property type="entry name" value="NTF2-like"/>
    <property type="match status" value="1"/>
</dbReference>
<proteinExistence type="predicted"/>
<dbReference type="InterPro" id="IPR037401">
    <property type="entry name" value="SnoaL-like"/>
</dbReference>
<evidence type="ECO:0000313" key="2">
    <source>
        <dbReference type="EMBL" id="KAB2581496.1"/>
    </source>
</evidence>
<evidence type="ECO:0000259" key="1">
    <source>
        <dbReference type="Pfam" id="PF12680"/>
    </source>
</evidence>
<dbReference type="RefSeq" id="WP_046379194.1">
    <property type="nucleotide sequence ID" value="NZ_BHXB01000001.1"/>
</dbReference>
<dbReference type="EMBL" id="MRBO01000837">
    <property type="protein sequence ID" value="KAB2581496.1"/>
    <property type="molecule type" value="Genomic_DNA"/>
</dbReference>
<sequence length="143" mass="15675">MSTELTLEPKVEAALQLWHTMIETGDLSALPTIVAPDAQFRSPTGFKPYQSADAVVLILNTVIQVFENFEYHRQFAGANGRQVVLEFSANIGDKSLKGIDMVEFDEDGKIVDFEVMVRPASGLAALAAEMGRRLGQTLPTYKA</sequence>
<accession>A0A0E4AB54</accession>
<organism evidence="3 5">
    <name type="scientific">Rhodococcus erythropolis</name>
    <name type="common">Arthrobacter picolinophilus</name>
    <dbReference type="NCBI Taxonomy" id="1833"/>
    <lineage>
        <taxon>Bacteria</taxon>
        <taxon>Bacillati</taxon>
        <taxon>Actinomycetota</taxon>
        <taxon>Actinomycetes</taxon>
        <taxon>Mycobacteriales</taxon>
        <taxon>Nocardiaceae</taxon>
        <taxon>Rhodococcus</taxon>
        <taxon>Rhodococcus erythropolis group</taxon>
    </lineage>
</organism>
<evidence type="ECO:0000313" key="4">
    <source>
        <dbReference type="Proteomes" id="UP000325576"/>
    </source>
</evidence>
<dbReference type="KEGG" id="reb:XU06_23360"/>
<dbReference type="EMBL" id="JAECSB010000074">
    <property type="protein sequence ID" value="MBH5145201.1"/>
    <property type="molecule type" value="Genomic_DNA"/>
</dbReference>
<name>A0A0E4AB54_RHOER</name>
<protein>
    <submittedName>
        <fullName evidence="3">Nuclear transport factor 2 family protein</fullName>
    </submittedName>
</protein>
<reference evidence="2 4" key="1">
    <citation type="journal article" date="2017" name="Poromechanics V (2013)">
        <title>Genomic Characterization of the Arsenic-Tolerant Actinobacterium, &lt;i&gt;Rhodococcus erythropolis&lt;/i&gt; S43.</title>
        <authorList>
            <person name="Retamal-Morales G."/>
            <person name="Mehnert M."/>
            <person name="Schwabe R."/>
            <person name="Tischler D."/>
            <person name="Schloemann M."/>
            <person name="Levican G.J."/>
        </authorList>
    </citation>
    <scope>NUCLEOTIDE SEQUENCE [LARGE SCALE GENOMIC DNA]</scope>
    <source>
        <strain evidence="2 4">S43</strain>
    </source>
</reference>
<dbReference type="Gene3D" id="3.10.450.50">
    <property type="match status" value="1"/>
</dbReference>
<keyword evidence="5" id="KW-1185">Reference proteome</keyword>
<gene>
    <name evidence="2" type="ORF">BS297_30535</name>
    <name evidence="3" type="ORF">I3517_21585</name>
</gene>
<dbReference type="Proteomes" id="UP000325576">
    <property type="component" value="Unassembled WGS sequence"/>
</dbReference>
<dbReference type="Pfam" id="PF12680">
    <property type="entry name" value="SnoaL_2"/>
    <property type="match status" value="1"/>
</dbReference>
<dbReference type="Proteomes" id="UP000627573">
    <property type="component" value="Unassembled WGS sequence"/>
</dbReference>